<proteinExistence type="predicted"/>
<organism evidence="3 4">
    <name type="scientific">Sphaeroforma arctica JP610</name>
    <dbReference type="NCBI Taxonomy" id="667725"/>
    <lineage>
        <taxon>Eukaryota</taxon>
        <taxon>Ichthyosporea</taxon>
        <taxon>Ichthyophonida</taxon>
        <taxon>Sphaeroforma</taxon>
    </lineage>
</organism>
<feature type="region of interest" description="Disordered" evidence="1">
    <location>
        <begin position="555"/>
        <end position="574"/>
    </location>
</feature>
<reference evidence="3 4" key="1">
    <citation type="submission" date="2011-02" db="EMBL/GenBank/DDBJ databases">
        <title>The Genome Sequence of Sphaeroforma arctica JP610.</title>
        <authorList>
            <consortium name="The Broad Institute Genome Sequencing Platform"/>
            <person name="Russ C."/>
            <person name="Cuomo C."/>
            <person name="Young S.K."/>
            <person name="Zeng Q."/>
            <person name="Gargeya S."/>
            <person name="Alvarado L."/>
            <person name="Berlin A."/>
            <person name="Chapman S.B."/>
            <person name="Chen Z."/>
            <person name="Freedman E."/>
            <person name="Gellesch M."/>
            <person name="Goldberg J."/>
            <person name="Griggs A."/>
            <person name="Gujja S."/>
            <person name="Heilman E."/>
            <person name="Heiman D."/>
            <person name="Howarth C."/>
            <person name="Mehta T."/>
            <person name="Neiman D."/>
            <person name="Pearson M."/>
            <person name="Roberts A."/>
            <person name="Saif S."/>
            <person name="Shea T."/>
            <person name="Shenoy N."/>
            <person name="Sisk P."/>
            <person name="Stolte C."/>
            <person name="Sykes S."/>
            <person name="White J."/>
            <person name="Yandava C."/>
            <person name="Burger G."/>
            <person name="Gray M.W."/>
            <person name="Holland P.W.H."/>
            <person name="King N."/>
            <person name="Lang F.B.F."/>
            <person name="Roger A.J."/>
            <person name="Ruiz-Trillo I."/>
            <person name="Haas B."/>
            <person name="Nusbaum C."/>
            <person name="Birren B."/>
        </authorList>
    </citation>
    <scope>NUCLEOTIDE SEQUENCE [LARGE SCALE GENOMIC DNA]</scope>
    <source>
        <strain evidence="3 4">JP610</strain>
    </source>
</reference>
<keyword evidence="2" id="KW-0732">Signal</keyword>
<sequence length="598" mass="64503">MIIINKSAISYTLLLCFSTCVAGDCGTNGEPLANKADSCLCTSSYYGTNCESQLSNASTCATWNDHEIQLEIKTSATLHTENKLVDDQYVHWEVSVPVGANRTYTRVKVGTCVDGANLQVFEQKSDPCADKLIVQMSVSFMAGSCGFSLTKTIANQTQYNNYTSSISLHYSEPTTVATNIVTRTANVLVPINVLIESQFSAQTSEVEVFSPFEITAALSALTVVPGSTLSTMLVSYVVAYPYTVTGANPILTSSTENTASICKTDNAGDCGAIPFVADACDADEYTQTDKSCLKSFFVRVLHGECELTGNYTIKNVAVACHAGLPDQDCPIREANNSSSIDFSVTSDNFCDFLGIQTIDRAVSIERFVFVDPENRQRDAESYFSGDAATGSQVLMASANIPNTALVYNQNVYGRIDFGGIDVKSVDIVRSQVKLEGDADWVDSINLPDSDVSISLTAGVDYPQTREDNYESSLSCAKLGLCFDDQSFLIRFLLDDSLVPPMTNPGLGNTKGLDYRLTIEVSYDSIEASNRRRKRQTSADPGSAGNHGSAMVWASATAKGTEEETASQQDDGNASTSHFTTMEILACALFGQVLLYTRA</sequence>
<evidence type="ECO:0000313" key="4">
    <source>
        <dbReference type="Proteomes" id="UP000054560"/>
    </source>
</evidence>
<name>A0A0L0FPD3_9EUKA</name>
<dbReference type="EMBL" id="KQ242468">
    <property type="protein sequence ID" value="KNC78559.1"/>
    <property type="molecule type" value="Genomic_DNA"/>
</dbReference>
<evidence type="ECO:0000256" key="2">
    <source>
        <dbReference type="SAM" id="SignalP"/>
    </source>
</evidence>
<gene>
    <name evidence="3" type="ORF">SARC_09020</name>
</gene>
<keyword evidence="4" id="KW-1185">Reference proteome</keyword>
<dbReference type="Proteomes" id="UP000054560">
    <property type="component" value="Unassembled WGS sequence"/>
</dbReference>
<protein>
    <recommendedName>
        <fullName evidence="5">EGF-like domain-containing protein</fullName>
    </recommendedName>
</protein>
<evidence type="ECO:0000256" key="1">
    <source>
        <dbReference type="SAM" id="MobiDB-lite"/>
    </source>
</evidence>
<dbReference type="RefSeq" id="XP_014152461.1">
    <property type="nucleotide sequence ID" value="XM_014296986.1"/>
</dbReference>
<feature type="region of interest" description="Disordered" evidence="1">
    <location>
        <begin position="527"/>
        <end position="548"/>
    </location>
</feature>
<dbReference type="AlphaFoldDB" id="A0A0L0FPD3"/>
<dbReference type="GeneID" id="25909524"/>
<evidence type="ECO:0000313" key="3">
    <source>
        <dbReference type="EMBL" id="KNC78559.1"/>
    </source>
</evidence>
<feature type="compositionally biased region" description="Polar residues" evidence="1">
    <location>
        <begin position="565"/>
        <end position="574"/>
    </location>
</feature>
<accession>A0A0L0FPD3</accession>
<feature type="signal peptide" evidence="2">
    <location>
        <begin position="1"/>
        <end position="23"/>
    </location>
</feature>
<evidence type="ECO:0008006" key="5">
    <source>
        <dbReference type="Google" id="ProtNLM"/>
    </source>
</evidence>
<feature type="chain" id="PRO_5005538897" description="EGF-like domain-containing protein" evidence="2">
    <location>
        <begin position="24"/>
        <end position="598"/>
    </location>
</feature>